<dbReference type="HOGENOM" id="CLU_000288_18_9_1"/>
<dbReference type="PANTHER" id="PTHR48059:SF28">
    <property type="entry name" value="POLYGALACTURONASE INHIBITOR 1-LIKE"/>
    <property type="match status" value="1"/>
</dbReference>
<dbReference type="PANTHER" id="PTHR48059">
    <property type="entry name" value="POLYGALACTURONASE INHIBITOR 1"/>
    <property type="match status" value="1"/>
</dbReference>
<dbReference type="Pfam" id="PF00560">
    <property type="entry name" value="LRR_1"/>
    <property type="match status" value="3"/>
</dbReference>
<evidence type="ECO:0000256" key="7">
    <source>
        <dbReference type="ARBA" id="ARBA00022737"/>
    </source>
</evidence>
<evidence type="ECO:0000259" key="13">
    <source>
        <dbReference type="Pfam" id="PF08263"/>
    </source>
</evidence>
<reference evidence="15" key="3">
    <citation type="submission" date="2015-04" db="UniProtKB">
        <authorList>
            <consortium name="EnsemblPlants"/>
        </authorList>
    </citation>
    <scope>IDENTIFICATION</scope>
    <source>
        <strain evidence="15">cv. Jemalong A17</strain>
    </source>
</reference>
<dbReference type="FunFam" id="3.80.10.10:FF:000400">
    <property type="entry name" value="Nuclear pore complex protein NUP107"/>
    <property type="match status" value="1"/>
</dbReference>
<evidence type="ECO:0000256" key="11">
    <source>
        <dbReference type="ARBA" id="ARBA00038043"/>
    </source>
</evidence>
<keyword evidence="5" id="KW-0433">Leucine-rich repeat</keyword>
<sequence length="230" mass="25751">MERNPSMSLILFPSFLLLLLFLPSLTFSLSPPPRRHHCHPDDEKVLLKIKDHFHNTSLFSTWTPKTDCCKWRIVLCKKIPKTTIYRVNFLEIDGADDLVGTIPPLIADLPYLETLIFRNLPNLTGPIPQAIAKLPHLNFVLLNWNSLTGPIPDYFSKLTNLATLGLNNNHLTGRVPAYLGRLPKLVGLDVSHNQLCGPIPKDGGKLQGFDPSWFENNKCLCGAPLAPCKT</sequence>
<evidence type="ECO:0000256" key="8">
    <source>
        <dbReference type="ARBA" id="ARBA00022821"/>
    </source>
</evidence>
<keyword evidence="7" id="KW-0677">Repeat</keyword>
<evidence type="ECO:0000256" key="3">
    <source>
        <dbReference type="ARBA" id="ARBA00022512"/>
    </source>
</evidence>
<keyword evidence="16" id="KW-1185">Reference proteome</keyword>
<comment type="similarity">
    <text evidence="11">Belongs to the polygalacturonase-inhibiting protein family.</text>
</comment>
<evidence type="ECO:0000256" key="1">
    <source>
        <dbReference type="ARBA" id="ARBA00004170"/>
    </source>
</evidence>
<dbReference type="STRING" id="3880.A0A072TVI1"/>
<keyword evidence="4" id="KW-0964">Secreted</keyword>
<dbReference type="GO" id="GO:0016020">
    <property type="term" value="C:membrane"/>
    <property type="evidence" value="ECO:0007669"/>
    <property type="project" value="UniProtKB-SubCell"/>
</dbReference>
<feature type="chain" id="PRO_5014499028" evidence="12">
    <location>
        <begin position="29"/>
        <end position="230"/>
    </location>
</feature>
<evidence type="ECO:0000256" key="10">
    <source>
        <dbReference type="ARBA" id="ARBA00023157"/>
    </source>
</evidence>
<feature type="domain" description="Leucine-rich repeat-containing N-terminal plant-type" evidence="13">
    <location>
        <begin position="39"/>
        <end position="76"/>
    </location>
</feature>
<dbReference type="GO" id="GO:0006952">
    <property type="term" value="P:defense response"/>
    <property type="evidence" value="ECO:0007669"/>
    <property type="project" value="UniProtKB-KW"/>
</dbReference>
<evidence type="ECO:0000256" key="6">
    <source>
        <dbReference type="ARBA" id="ARBA00022729"/>
    </source>
</evidence>
<evidence type="ECO:0000256" key="5">
    <source>
        <dbReference type="ARBA" id="ARBA00022614"/>
    </source>
</evidence>
<feature type="signal peptide" evidence="12">
    <location>
        <begin position="1"/>
        <end position="28"/>
    </location>
</feature>
<dbReference type="KEGG" id="mtr:25497404"/>
<keyword evidence="10" id="KW-1015">Disulfide bond</keyword>
<protein>
    <submittedName>
        <fullName evidence="14">Polygalacturonase inhibitor protein</fullName>
    </submittedName>
</protein>
<reference evidence="14 16" key="1">
    <citation type="journal article" date="2011" name="Nature">
        <title>The Medicago genome provides insight into the evolution of rhizobial symbioses.</title>
        <authorList>
            <person name="Young N.D."/>
            <person name="Debelle F."/>
            <person name="Oldroyd G.E."/>
            <person name="Geurts R."/>
            <person name="Cannon S.B."/>
            <person name="Udvardi M.K."/>
            <person name="Benedito V.A."/>
            <person name="Mayer K.F."/>
            <person name="Gouzy J."/>
            <person name="Schoof H."/>
            <person name="Van de Peer Y."/>
            <person name="Proost S."/>
            <person name="Cook D.R."/>
            <person name="Meyers B.C."/>
            <person name="Spannagl M."/>
            <person name="Cheung F."/>
            <person name="De Mita S."/>
            <person name="Krishnakumar V."/>
            <person name="Gundlach H."/>
            <person name="Zhou S."/>
            <person name="Mudge J."/>
            <person name="Bharti A.K."/>
            <person name="Murray J.D."/>
            <person name="Naoumkina M.A."/>
            <person name="Rosen B."/>
            <person name="Silverstein K.A."/>
            <person name="Tang H."/>
            <person name="Rombauts S."/>
            <person name="Zhao P.X."/>
            <person name="Zhou P."/>
            <person name="Barbe V."/>
            <person name="Bardou P."/>
            <person name="Bechner M."/>
            <person name="Bellec A."/>
            <person name="Berger A."/>
            <person name="Berges H."/>
            <person name="Bidwell S."/>
            <person name="Bisseling T."/>
            <person name="Choisne N."/>
            <person name="Couloux A."/>
            <person name="Denny R."/>
            <person name="Deshpande S."/>
            <person name="Dai X."/>
            <person name="Doyle J.J."/>
            <person name="Dudez A.M."/>
            <person name="Farmer A.D."/>
            <person name="Fouteau S."/>
            <person name="Franken C."/>
            <person name="Gibelin C."/>
            <person name="Gish J."/>
            <person name="Goldstein S."/>
            <person name="Gonzalez A.J."/>
            <person name="Green P.J."/>
            <person name="Hallab A."/>
            <person name="Hartog M."/>
            <person name="Hua A."/>
            <person name="Humphray S.J."/>
            <person name="Jeong D.H."/>
            <person name="Jing Y."/>
            <person name="Jocker A."/>
            <person name="Kenton S.M."/>
            <person name="Kim D.J."/>
            <person name="Klee K."/>
            <person name="Lai H."/>
            <person name="Lang C."/>
            <person name="Lin S."/>
            <person name="Macmil S.L."/>
            <person name="Magdelenat G."/>
            <person name="Matthews L."/>
            <person name="McCorrison J."/>
            <person name="Monaghan E.L."/>
            <person name="Mun J.H."/>
            <person name="Najar F.Z."/>
            <person name="Nicholson C."/>
            <person name="Noirot C."/>
            <person name="O'Bleness M."/>
            <person name="Paule C.R."/>
            <person name="Poulain J."/>
            <person name="Prion F."/>
            <person name="Qin B."/>
            <person name="Qu C."/>
            <person name="Retzel E.F."/>
            <person name="Riddle C."/>
            <person name="Sallet E."/>
            <person name="Samain S."/>
            <person name="Samson N."/>
            <person name="Sanders I."/>
            <person name="Saurat O."/>
            <person name="Scarpelli C."/>
            <person name="Schiex T."/>
            <person name="Segurens B."/>
            <person name="Severin A.J."/>
            <person name="Sherrier D.J."/>
            <person name="Shi R."/>
            <person name="Sims S."/>
            <person name="Singer S.R."/>
            <person name="Sinharoy S."/>
            <person name="Sterck L."/>
            <person name="Viollet A."/>
            <person name="Wang B.B."/>
            <person name="Wang K."/>
            <person name="Wang M."/>
            <person name="Wang X."/>
            <person name="Warfsmann J."/>
            <person name="Weissenbach J."/>
            <person name="White D.D."/>
            <person name="White J.D."/>
            <person name="Wiley G.B."/>
            <person name="Wincker P."/>
            <person name="Xing Y."/>
            <person name="Yang L."/>
            <person name="Yao Z."/>
            <person name="Ying F."/>
            <person name="Zhai J."/>
            <person name="Zhou L."/>
            <person name="Zuber A."/>
            <person name="Denarie J."/>
            <person name="Dixon R.A."/>
            <person name="May G.D."/>
            <person name="Schwartz D.C."/>
            <person name="Rogers J."/>
            <person name="Quetier F."/>
            <person name="Town C.D."/>
            <person name="Roe B.A."/>
        </authorList>
    </citation>
    <scope>NUCLEOTIDE SEQUENCE [LARGE SCALE GENOMIC DNA]</scope>
    <source>
        <strain evidence="14">A17</strain>
        <strain evidence="15 16">cv. Jemalong A17</strain>
    </source>
</reference>
<evidence type="ECO:0000313" key="14">
    <source>
        <dbReference type="EMBL" id="KEH21514.1"/>
    </source>
</evidence>
<dbReference type="InterPro" id="IPR032675">
    <property type="entry name" value="LRR_dom_sf"/>
</dbReference>
<name>A0A072TVI1_MEDTR</name>
<evidence type="ECO:0000313" key="15">
    <source>
        <dbReference type="EnsemblPlants" id="KEH21514"/>
    </source>
</evidence>
<accession>A0A072TVI1</accession>
<organism evidence="14 16">
    <name type="scientific">Medicago truncatula</name>
    <name type="common">Barrel medic</name>
    <name type="synonym">Medicago tribuloides</name>
    <dbReference type="NCBI Taxonomy" id="3880"/>
    <lineage>
        <taxon>Eukaryota</taxon>
        <taxon>Viridiplantae</taxon>
        <taxon>Streptophyta</taxon>
        <taxon>Embryophyta</taxon>
        <taxon>Tracheophyta</taxon>
        <taxon>Spermatophyta</taxon>
        <taxon>Magnoliopsida</taxon>
        <taxon>eudicotyledons</taxon>
        <taxon>Gunneridae</taxon>
        <taxon>Pentapetalae</taxon>
        <taxon>rosids</taxon>
        <taxon>fabids</taxon>
        <taxon>Fabales</taxon>
        <taxon>Fabaceae</taxon>
        <taxon>Papilionoideae</taxon>
        <taxon>50 kb inversion clade</taxon>
        <taxon>NPAAA clade</taxon>
        <taxon>Hologalegina</taxon>
        <taxon>IRL clade</taxon>
        <taxon>Trifolieae</taxon>
        <taxon>Medicago</taxon>
    </lineage>
</organism>
<dbReference type="AlphaFoldDB" id="A0A072TVI1"/>
<keyword evidence="9" id="KW-0472">Membrane</keyword>
<evidence type="ECO:0000256" key="9">
    <source>
        <dbReference type="ARBA" id="ARBA00023136"/>
    </source>
</evidence>
<dbReference type="EMBL" id="CM001223">
    <property type="protein sequence ID" value="KEH21514.1"/>
    <property type="molecule type" value="Genomic_DNA"/>
</dbReference>
<dbReference type="SUPFAM" id="SSF52058">
    <property type="entry name" value="L domain-like"/>
    <property type="match status" value="1"/>
</dbReference>
<comment type="subcellular location">
    <subcellularLocation>
        <location evidence="1">Membrane</location>
        <topology evidence="1">Peripheral membrane protein</topology>
    </subcellularLocation>
    <subcellularLocation>
        <location evidence="2">Secreted</location>
        <location evidence="2">Cell wall</location>
    </subcellularLocation>
</comment>
<evidence type="ECO:0000313" key="16">
    <source>
        <dbReference type="Proteomes" id="UP000002051"/>
    </source>
</evidence>
<keyword evidence="8" id="KW-0611">Plant defense</keyword>
<dbReference type="Proteomes" id="UP000002051">
    <property type="component" value="Unassembled WGS sequence"/>
</dbReference>
<dbReference type="Pfam" id="PF08263">
    <property type="entry name" value="LRRNT_2"/>
    <property type="match status" value="1"/>
</dbReference>
<dbReference type="InterPro" id="IPR001611">
    <property type="entry name" value="Leu-rich_rpt"/>
</dbReference>
<keyword evidence="3" id="KW-0134">Cell wall</keyword>
<evidence type="ECO:0000256" key="4">
    <source>
        <dbReference type="ARBA" id="ARBA00022525"/>
    </source>
</evidence>
<dbReference type="OrthoDB" id="676979at2759"/>
<reference evidence="14 16" key="2">
    <citation type="journal article" date="2014" name="BMC Genomics">
        <title>An improved genome release (version Mt4.0) for the model legume Medicago truncatula.</title>
        <authorList>
            <person name="Tang H."/>
            <person name="Krishnakumar V."/>
            <person name="Bidwell S."/>
            <person name="Rosen B."/>
            <person name="Chan A."/>
            <person name="Zhou S."/>
            <person name="Gentzbittel L."/>
            <person name="Childs K.L."/>
            <person name="Yandell M."/>
            <person name="Gundlach H."/>
            <person name="Mayer K.F."/>
            <person name="Schwartz D.C."/>
            <person name="Town C.D."/>
        </authorList>
    </citation>
    <scope>GENOME REANNOTATION</scope>
    <source>
        <strain evidence="14">A17</strain>
        <strain evidence="15 16">cv. Jemalong A17</strain>
    </source>
</reference>
<proteinExistence type="inferred from homology"/>
<dbReference type="InterPro" id="IPR013210">
    <property type="entry name" value="LRR_N_plant-typ"/>
</dbReference>
<evidence type="ECO:0000256" key="2">
    <source>
        <dbReference type="ARBA" id="ARBA00004191"/>
    </source>
</evidence>
<keyword evidence="6 12" id="KW-0732">Signal</keyword>
<dbReference type="Gene3D" id="3.80.10.10">
    <property type="entry name" value="Ribonuclease Inhibitor"/>
    <property type="match status" value="1"/>
</dbReference>
<dbReference type="InterPro" id="IPR051848">
    <property type="entry name" value="PGIP"/>
</dbReference>
<gene>
    <name evidence="15" type="primary">25497404</name>
    <name evidence="14" type="ordered locus">MTR_7g006870</name>
</gene>
<evidence type="ECO:0000256" key="12">
    <source>
        <dbReference type="SAM" id="SignalP"/>
    </source>
</evidence>
<dbReference type="EnsemblPlants" id="KEH21514">
    <property type="protein sequence ID" value="KEH21514"/>
    <property type="gene ID" value="MTR_7g006870"/>
</dbReference>